<gene>
    <name evidence="6" type="primary">gyaR</name>
    <name evidence="6" type="ORF">TRFO_02501</name>
</gene>
<dbReference type="Gene3D" id="3.40.50.720">
    <property type="entry name" value="NAD(P)-binding Rossmann-like Domain"/>
    <property type="match status" value="2"/>
</dbReference>
<dbReference type="SUPFAM" id="SSF51735">
    <property type="entry name" value="NAD(P)-binding Rossmann-fold domains"/>
    <property type="match status" value="1"/>
</dbReference>
<dbReference type="GO" id="GO:0005829">
    <property type="term" value="C:cytosol"/>
    <property type="evidence" value="ECO:0007669"/>
    <property type="project" value="TreeGrafter"/>
</dbReference>
<dbReference type="RefSeq" id="XP_068370616.1">
    <property type="nucleotide sequence ID" value="XM_068490725.1"/>
</dbReference>
<dbReference type="VEuPathDB" id="TrichDB:TRFO_02501"/>
<keyword evidence="7" id="KW-1185">Reference proteome</keyword>
<reference evidence="6" key="1">
    <citation type="submission" date="2016-10" db="EMBL/GenBank/DDBJ databases">
        <authorList>
            <person name="Benchimol M."/>
            <person name="Almeida L.G."/>
            <person name="Vasconcelos A.T."/>
            <person name="Perreira-Neves A."/>
            <person name="Rosa I.A."/>
            <person name="Tasca T."/>
            <person name="Bogo M.R."/>
            <person name="de Souza W."/>
        </authorList>
    </citation>
    <scope>NUCLEOTIDE SEQUENCE [LARGE SCALE GENOMIC DNA]</scope>
    <source>
        <strain evidence="6">K</strain>
    </source>
</reference>
<dbReference type="EMBL" id="MLAK01000002">
    <property type="protein sequence ID" value="OHT17480.1"/>
    <property type="molecule type" value="Genomic_DNA"/>
</dbReference>
<dbReference type="InterPro" id="IPR006140">
    <property type="entry name" value="D-isomer_DH_NAD-bd"/>
</dbReference>
<dbReference type="OrthoDB" id="298012at2759"/>
<name>A0A1J4L322_9EUKA</name>
<keyword evidence="2 3" id="KW-0560">Oxidoreductase</keyword>
<feature type="domain" description="D-isomer specific 2-hydroxyacid dehydrogenase catalytic" evidence="4">
    <location>
        <begin position="14"/>
        <end position="316"/>
    </location>
</feature>
<evidence type="ECO:0000313" key="7">
    <source>
        <dbReference type="Proteomes" id="UP000179807"/>
    </source>
</evidence>
<dbReference type="InterPro" id="IPR036291">
    <property type="entry name" value="NAD(P)-bd_dom_sf"/>
</dbReference>
<dbReference type="CDD" id="cd05301">
    <property type="entry name" value="GDH"/>
    <property type="match status" value="1"/>
</dbReference>
<dbReference type="PANTHER" id="PTHR10996:SF257">
    <property type="entry name" value="GLYOXYLATE REDUCTASE 1"/>
    <property type="match status" value="1"/>
</dbReference>
<evidence type="ECO:0000259" key="4">
    <source>
        <dbReference type="Pfam" id="PF00389"/>
    </source>
</evidence>
<organism evidence="6 7">
    <name type="scientific">Tritrichomonas foetus</name>
    <dbReference type="NCBI Taxonomy" id="1144522"/>
    <lineage>
        <taxon>Eukaryota</taxon>
        <taxon>Metamonada</taxon>
        <taxon>Parabasalia</taxon>
        <taxon>Tritrichomonadida</taxon>
        <taxon>Tritrichomonadidae</taxon>
        <taxon>Tritrichomonas</taxon>
    </lineage>
</organism>
<dbReference type="AlphaFoldDB" id="A0A1J4L322"/>
<protein>
    <submittedName>
        <fullName evidence="6">Glyoxylate reductase</fullName>
    </submittedName>
</protein>
<feature type="domain" description="D-isomer specific 2-hydroxyacid dehydrogenase NAD-binding" evidence="5">
    <location>
        <begin position="108"/>
        <end position="285"/>
    </location>
</feature>
<dbReference type="InterPro" id="IPR050223">
    <property type="entry name" value="D-isomer_2-hydroxyacid_DH"/>
</dbReference>
<accession>A0A1J4L322</accession>
<evidence type="ECO:0000256" key="2">
    <source>
        <dbReference type="ARBA" id="ARBA00023002"/>
    </source>
</evidence>
<sequence length="322" mass="35276">MTKLFSTVDIPEPYNKLLFEHFPDAEIWPGTKKITSEILYEKAKTANYLLVVPMNEIDDKIYDLPNIKIISSLSTGIENINLKRATEKKIIVCHTPEAPTTSTADLTVGLLISAARHIVASSEYVKNKEFLFFDPFRFYGLDVSDTTVGIIGPGRIGSAVAKRLSGFDCNFLYYGNRNQPKIDELGGKLVPLNELLSSSDFVVITCPLNDTTRGMIGEEQFKLMKKTAILVNTGRGAIVKTDDLLYALQNKIIAGAALDVTDPEPLPVDHPLISLPNCIITSHLGAGAEGAKKAIFSTAVQAVIDFENGKRPLYPANPTVFD</sequence>
<dbReference type="Pfam" id="PF02826">
    <property type="entry name" value="2-Hacid_dh_C"/>
    <property type="match status" value="1"/>
</dbReference>
<dbReference type="Proteomes" id="UP000179807">
    <property type="component" value="Unassembled WGS sequence"/>
</dbReference>
<dbReference type="InterPro" id="IPR006139">
    <property type="entry name" value="D-isomer_2_OHA_DH_cat_dom"/>
</dbReference>
<comment type="similarity">
    <text evidence="1 3">Belongs to the D-isomer specific 2-hydroxyacid dehydrogenase family.</text>
</comment>
<evidence type="ECO:0000313" key="6">
    <source>
        <dbReference type="EMBL" id="OHT17480.1"/>
    </source>
</evidence>
<evidence type="ECO:0000256" key="3">
    <source>
        <dbReference type="RuleBase" id="RU003719"/>
    </source>
</evidence>
<comment type="caution">
    <text evidence="6">The sequence shown here is derived from an EMBL/GenBank/DDBJ whole genome shotgun (WGS) entry which is preliminary data.</text>
</comment>
<dbReference type="Pfam" id="PF00389">
    <property type="entry name" value="2-Hacid_dh"/>
    <property type="match status" value="1"/>
</dbReference>
<dbReference type="PANTHER" id="PTHR10996">
    <property type="entry name" value="2-HYDROXYACID DEHYDROGENASE-RELATED"/>
    <property type="match status" value="1"/>
</dbReference>
<evidence type="ECO:0000256" key="1">
    <source>
        <dbReference type="ARBA" id="ARBA00005854"/>
    </source>
</evidence>
<dbReference type="SUPFAM" id="SSF52283">
    <property type="entry name" value="Formate/glycerate dehydrogenase catalytic domain-like"/>
    <property type="match status" value="1"/>
</dbReference>
<dbReference type="GO" id="GO:0051287">
    <property type="term" value="F:NAD binding"/>
    <property type="evidence" value="ECO:0007669"/>
    <property type="project" value="InterPro"/>
</dbReference>
<dbReference type="GeneID" id="94825429"/>
<dbReference type="FunFam" id="3.40.50.720:FF:000026">
    <property type="entry name" value="Glyoxylate/hydroxypyruvate reductase B"/>
    <property type="match status" value="1"/>
</dbReference>
<dbReference type="GO" id="GO:0016618">
    <property type="term" value="F:hydroxypyruvate reductase [NAD(P)H] activity"/>
    <property type="evidence" value="ECO:0007669"/>
    <property type="project" value="TreeGrafter"/>
</dbReference>
<evidence type="ECO:0000259" key="5">
    <source>
        <dbReference type="Pfam" id="PF02826"/>
    </source>
</evidence>
<dbReference type="GO" id="GO:0030267">
    <property type="term" value="F:glyoxylate reductase (NADPH) activity"/>
    <property type="evidence" value="ECO:0007669"/>
    <property type="project" value="TreeGrafter"/>
</dbReference>
<proteinExistence type="inferred from homology"/>